<proteinExistence type="predicted"/>
<dbReference type="EMBL" id="JAVDQI010000006">
    <property type="protein sequence ID" value="MDR6223258.1"/>
    <property type="molecule type" value="Genomic_DNA"/>
</dbReference>
<feature type="transmembrane region" description="Helical" evidence="1">
    <location>
        <begin position="124"/>
        <end position="142"/>
    </location>
</feature>
<dbReference type="NCBIfam" id="TIGR04213">
    <property type="entry name" value="PGF_pre_PGF"/>
    <property type="match status" value="1"/>
</dbReference>
<reference evidence="2 3" key="1">
    <citation type="submission" date="2023-07" db="EMBL/GenBank/DDBJ databases">
        <title>Genomic Encyclopedia of Type Strains, Phase IV (KMG-IV): sequencing the most valuable type-strain genomes for metagenomic binning, comparative biology and taxonomic classification.</title>
        <authorList>
            <person name="Goeker M."/>
        </authorList>
    </citation>
    <scope>NUCLEOTIDE SEQUENCE [LARGE SCALE GENOMIC DNA]</scope>
    <source>
        <strain evidence="2 3">DSM 17273</strain>
    </source>
</reference>
<evidence type="ECO:0000256" key="1">
    <source>
        <dbReference type="SAM" id="Phobius"/>
    </source>
</evidence>
<evidence type="ECO:0000313" key="2">
    <source>
        <dbReference type="EMBL" id="MDR6223258.1"/>
    </source>
</evidence>
<keyword evidence="1" id="KW-0472">Membrane</keyword>
<gene>
    <name evidence="2" type="ORF">J2750_001723</name>
</gene>
<keyword evidence="1" id="KW-1133">Transmembrane helix</keyword>
<keyword evidence="1" id="KW-0812">Transmembrane</keyword>
<keyword evidence="3" id="KW-1185">Reference proteome</keyword>
<dbReference type="AlphaFoldDB" id="A0AA90U0X8"/>
<dbReference type="RefSeq" id="WP_270095565.1">
    <property type="nucleotide sequence ID" value="NZ_JAQFFK010000001.1"/>
</dbReference>
<name>A0AA90U0X8_9EURY</name>
<sequence>MLIGNGAQTYGFFTIDTNSPGSTESALVHIRVPFAWYEQNELDLTTTIATHCGDNSTVWEVLDVVSSSEDGGYYYFTVMTPGFSEFSVAALPFEMAVEFPVDEEAIADVDHTDEVVESRIKSSMWFIPVIAGILGILFIIIWKRRKDEDE</sequence>
<dbReference type="InterPro" id="IPR026453">
    <property type="entry name" value="PGF_pre_PGF"/>
</dbReference>
<comment type="caution">
    <text evidence="2">The sequence shown here is derived from an EMBL/GenBank/DDBJ whole genome shotgun (WGS) entry which is preliminary data.</text>
</comment>
<accession>A0AA90U0X8</accession>
<protein>
    <submittedName>
        <fullName evidence="2">Uncharacterized protein</fullName>
    </submittedName>
</protein>
<evidence type="ECO:0000313" key="3">
    <source>
        <dbReference type="Proteomes" id="UP001185015"/>
    </source>
</evidence>
<organism evidence="2 3">
    <name type="scientific">Methanococcoides alaskense</name>
    <dbReference type="NCBI Taxonomy" id="325778"/>
    <lineage>
        <taxon>Archaea</taxon>
        <taxon>Methanobacteriati</taxon>
        <taxon>Methanobacteriota</taxon>
        <taxon>Stenosarchaea group</taxon>
        <taxon>Methanomicrobia</taxon>
        <taxon>Methanosarcinales</taxon>
        <taxon>Methanosarcinaceae</taxon>
        <taxon>Methanococcoides</taxon>
    </lineage>
</organism>
<dbReference type="Proteomes" id="UP001185015">
    <property type="component" value="Unassembled WGS sequence"/>
</dbReference>